<comment type="caution">
    <text evidence="2">The sequence shown here is derived from an EMBL/GenBank/DDBJ whole genome shotgun (WGS) entry which is preliminary data.</text>
</comment>
<dbReference type="EMBL" id="JAFKCT010000001">
    <property type="protein sequence ID" value="MBN7809540.1"/>
    <property type="molecule type" value="Genomic_DNA"/>
</dbReference>
<organism evidence="2 3">
    <name type="scientific">Algoriphagus oliviformis</name>
    <dbReference type="NCBI Taxonomy" id="2811231"/>
    <lineage>
        <taxon>Bacteria</taxon>
        <taxon>Pseudomonadati</taxon>
        <taxon>Bacteroidota</taxon>
        <taxon>Cytophagia</taxon>
        <taxon>Cytophagales</taxon>
        <taxon>Cyclobacteriaceae</taxon>
        <taxon>Algoriphagus</taxon>
    </lineage>
</organism>
<evidence type="ECO:0000313" key="2">
    <source>
        <dbReference type="EMBL" id="MBN7809540.1"/>
    </source>
</evidence>
<accession>A0ABS3BXG4</accession>
<evidence type="ECO:0000313" key="3">
    <source>
        <dbReference type="Proteomes" id="UP000664317"/>
    </source>
</evidence>
<protein>
    <submittedName>
        <fullName evidence="2">DUF2075 domain-containing protein</fullName>
    </submittedName>
</protein>
<keyword evidence="3" id="KW-1185">Reference proteome</keyword>
<dbReference type="RefSeq" id="WP_206576343.1">
    <property type="nucleotide sequence ID" value="NZ_JAFKCT010000001.1"/>
</dbReference>
<evidence type="ECO:0000259" key="1">
    <source>
        <dbReference type="Pfam" id="PF09848"/>
    </source>
</evidence>
<gene>
    <name evidence="2" type="ORF">J0A68_01145</name>
</gene>
<sequence length="110" mass="12598">MKWNLTEDGSAWVIRPTSVNEIGCIHTCQGLEVEYVGVIIGDDLVVRDGEIMVDPSKRDKNDRTIRGYKSQMDFLLLLKNYLEIFPFPSHLKLYFDILSKAQIISIPVII</sequence>
<dbReference type="InterPro" id="IPR018647">
    <property type="entry name" value="SLFN_3-like_DNA/RNA_helicase"/>
</dbReference>
<dbReference type="Pfam" id="PF09848">
    <property type="entry name" value="SLFN-g3_helicase"/>
    <property type="match status" value="1"/>
</dbReference>
<name>A0ABS3BXG4_9BACT</name>
<proteinExistence type="predicted"/>
<dbReference type="Proteomes" id="UP000664317">
    <property type="component" value="Unassembled WGS sequence"/>
</dbReference>
<feature type="domain" description="Schlafen group 3-like DNA/RNA helicase" evidence="1">
    <location>
        <begin position="1"/>
        <end position="83"/>
    </location>
</feature>
<reference evidence="2 3" key="1">
    <citation type="submission" date="2021-03" db="EMBL/GenBank/DDBJ databases">
        <title>novel species isolated from a fishpond in China.</title>
        <authorList>
            <person name="Lu H."/>
            <person name="Cai Z."/>
        </authorList>
    </citation>
    <scope>NUCLEOTIDE SEQUENCE [LARGE SCALE GENOMIC DNA]</scope>
    <source>
        <strain evidence="2 3">H41</strain>
    </source>
</reference>